<evidence type="ECO:0000256" key="6">
    <source>
        <dbReference type="ARBA" id="ARBA00023163"/>
    </source>
</evidence>
<comment type="similarity">
    <text evidence="1">Belongs to the RNA polymerase beta chain family.</text>
</comment>
<dbReference type="GO" id="GO:0000428">
    <property type="term" value="C:DNA-directed RNA polymerase complex"/>
    <property type="evidence" value="ECO:0007669"/>
    <property type="project" value="UniProtKB-KW"/>
</dbReference>
<dbReference type="GO" id="GO:0003677">
    <property type="term" value="F:DNA binding"/>
    <property type="evidence" value="ECO:0007669"/>
    <property type="project" value="InterPro"/>
</dbReference>
<accession>A0A1Y0SYD0</accession>
<keyword evidence="5" id="KW-0548">Nucleotidyltransferase</keyword>
<protein>
    <recommendedName>
        <fullName evidence="2">DNA-directed RNA polymerase</fullName>
        <ecNumber evidence="2">2.7.7.6</ecNumber>
    </recommendedName>
</protein>
<reference evidence="8 9" key="1">
    <citation type="submission" date="2017-05" db="EMBL/GenBank/DDBJ databases">
        <authorList>
            <person name="Song R."/>
            <person name="Chenine A.L."/>
            <person name="Ruprecht R.M."/>
        </authorList>
    </citation>
    <scope>NUCLEOTIDE SEQUENCE [LARGE SCALE GENOMIC DNA]</scope>
</reference>
<dbReference type="Gene3D" id="2.40.270.10">
    <property type="entry name" value="DNA-directed RNA polymerase, subunit 2, domain 6"/>
    <property type="match status" value="1"/>
</dbReference>
<evidence type="ECO:0000256" key="4">
    <source>
        <dbReference type="ARBA" id="ARBA00022679"/>
    </source>
</evidence>
<evidence type="ECO:0000256" key="1">
    <source>
        <dbReference type="ARBA" id="ARBA00006835"/>
    </source>
</evidence>
<dbReference type="SUPFAM" id="SSF64484">
    <property type="entry name" value="beta and beta-prime subunits of DNA dependent RNA-polymerase"/>
    <property type="match status" value="1"/>
</dbReference>
<sequence>MSVIDEVNHVDYGVKNHGDYIGGGNNFGSKPIRNLKMRYIGHAALDPYYGVTSAARGAMFLTHIGQAPVIEGNEPRRVMTGVEMNFAETSFDIRLPKDCTILNVVRKYPTGHGLDSIQHNPVTTIIYEEFYDEFKRIGVLHVPEYVADYHQTFGFKLEKDKAVWDRIRPDEMLPKDTVLARSTTIKKDGLLGMGVNLNAAFYSGPGTIEDGFIISEECLDLLSPRAYTTATGGCGRKSYFLNMYGDDKIYKPFPDIGERIRDDGVIFAVRDHDDDLSPAEMTPRALRELDRTFDRAVIGDPGSLVKDIKVYMDERQNPSYIPMGMDGQLRKYYDALSNYYREIIRIYRTLQGRRKDRLRITEELSSLIVEAMIYLPQTGDQRKLTRTYRLDTLDECRVEITYETIKRPGGAFKLTDFHGGKGVICKVMPRALMPRDKWGNICDVGIFGGSTMRRSNYGRIYEHGFGAASRDLSQRLRIEAGLDRHAKLTVNEVKASPQLQDNAWVEYAFAELQDFYALITVDMHEILKTHPDKRQYVAQVMADGFSYIYSPIEDQVHLPKAMTALINSRFCPNYDKVTYTDQAGNFRETKDKILIGPLYMMLLEKIGDDWSSVASVKVQQFGLPSKLNNSDRSSTPGRETAIRSFGESETRSYNCTVGPVPTLELLDQTNNPQSHKSVIESLLTSEYSSNIERAVNREEIPYGNSRPVNLLDHLLECADIRLVYAESRN</sequence>
<keyword evidence="4" id="KW-0808">Transferase</keyword>
<dbReference type="EMBL" id="MF042360">
    <property type="protein sequence ID" value="ARV76743.1"/>
    <property type="molecule type" value="Genomic_DNA"/>
</dbReference>
<evidence type="ECO:0000256" key="5">
    <source>
        <dbReference type="ARBA" id="ARBA00022695"/>
    </source>
</evidence>
<proteinExistence type="inferred from homology"/>
<evidence type="ECO:0000256" key="2">
    <source>
        <dbReference type="ARBA" id="ARBA00012418"/>
    </source>
</evidence>
<organism evidence="8 9">
    <name type="scientific">Pseudomonas phage Phabio</name>
    <dbReference type="NCBI Taxonomy" id="2006668"/>
    <lineage>
        <taxon>Viruses</taxon>
        <taxon>Duplodnaviria</taxon>
        <taxon>Heunggongvirae</taxon>
        <taxon>Uroviricota</taxon>
        <taxon>Caudoviricetes</taxon>
        <taxon>Chimalliviridae</taxon>
        <taxon>Phabiovirus</taxon>
        <taxon>Phabiovirus phabio</taxon>
    </lineage>
</organism>
<dbReference type="EC" id="2.7.7.6" evidence="2"/>
<dbReference type="Proteomes" id="UP000225448">
    <property type="component" value="Segment"/>
</dbReference>
<evidence type="ECO:0000313" key="8">
    <source>
        <dbReference type="EMBL" id="ARV76743.1"/>
    </source>
</evidence>
<evidence type="ECO:0000256" key="7">
    <source>
        <dbReference type="ARBA" id="ARBA00048552"/>
    </source>
</evidence>
<dbReference type="GO" id="GO:0006351">
    <property type="term" value="P:DNA-templated transcription"/>
    <property type="evidence" value="ECO:0007669"/>
    <property type="project" value="InterPro"/>
</dbReference>
<evidence type="ECO:0000313" key="9">
    <source>
        <dbReference type="Proteomes" id="UP000225448"/>
    </source>
</evidence>
<dbReference type="GO" id="GO:0003899">
    <property type="term" value="F:DNA-directed RNA polymerase activity"/>
    <property type="evidence" value="ECO:0007669"/>
    <property type="project" value="UniProtKB-EC"/>
</dbReference>
<keyword evidence="6" id="KW-0804">Transcription</keyword>
<evidence type="ECO:0000256" key="3">
    <source>
        <dbReference type="ARBA" id="ARBA00022478"/>
    </source>
</evidence>
<keyword evidence="3 8" id="KW-0240">DNA-directed RNA polymerase</keyword>
<keyword evidence="9" id="KW-1185">Reference proteome</keyword>
<gene>
    <name evidence="8" type="ORF">PHABIO_112</name>
</gene>
<comment type="catalytic activity">
    <reaction evidence="7">
        <text>RNA(n) + a ribonucleoside 5'-triphosphate = RNA(n+1) + diphosphate</text>
        <dbReference type="Rhea" id="RHEA:21248"/>
        <dbReference type="Rhea" id="RHEA-COMP:14527"/>
        <dbReference type="Rhea" id="RHEA-COMP:17342"/>
        <dbReference type="ChEBI" id="CHEBI:33019"/>
        <dbReference type="ChEBI" id="CHEBI:61557"/>
        <dbReference type="ChEBI" id="CHEBI:140395"/>
        <dbReference type="EC" id="2.7.7.6"/>
    </reaction>
</comment>
<dbReference type="InterPro" id="IPR037033">
    <property type="entry name" value="DNA-dir_RNAP_su2_hyb_sf"/>
</dbReference>
<name>A0A1Y0SYD0_9CAUD</name>